<dbReference type="GeneID" id="30170241"/>
<evidence type="ECO:0000313" key="3">
    <source>
        <dbReference type="EMBL" id="WWC69188.1"/>
    </source>
</evidence>
<proteinExistence type="predicted"/>
<dbReference type="KEGG" id="kpin:30170241"/>
<dbReference type="AlphaFoldDB" id="A0A1B9IAJ6"/>
<protein>
    <submittedName>
        <fullName evidence="2">Uncharacterized protein</fullName>
    </submittedName>
</protein>
<reference evidence="2" key="1">
    <citation type="submission" date="2013-07" db="EMBL/GenBank/DDBJ databases">
        <title>The Genome Sequence of Cryptococcus pinus CBS10737.</title>
        <authorList>
            <consortium name="The Broad Institute Genome Sequencing Platform"/>
            <person name="Cuomo C."/>
            <person name="Litvintseva A."/>
            <person name="Chen Y."/>
            <person name="Heitman J."/>
            <person name="Sun S."/>
            <person name="Springer D."/>
            <person name="Dromer F."/>
            <person name="Young S.K."/>
            <person name="Zeng Q."/>
            <person name="Gargeya S."/>
            <person name="Fitzgerald M."/>
            <person name="Abouelleil A."/>
            <person name="Alvarado L."/>
            <person name="Berlin A.M."/>
            <person name="Chapman S.B."/>
            <person name="Dewar J."/>
            <person name="Goldberg J."/>
            <person name="Griggs A."/>
            <person name="Gujja S."/>
            <person name="Hansen M."/>
            <person name="Howarth C."/>
            <person name="Imamovic A."/>
            <person name="Larimer J."/>
            <person name="McCowan C."/>
            <person name="Murphy C."/>
            <person name="Pearson M."/>
            <person name="Priest M."/>
            <person name="Roberts A."/>
            <person name="Saif S."/>
            <person name="Shea T."/>
            <person name="Sykes S."/>
            <person name="Wortman J."/>
            <person name="Nusbaum C."/>
            <person name="Birren B."/>
        </authorList>
    </citation>
    <scope>NUCLEOTIDE SEQUENCE [LARGE SCALE GENOMIC DNA]</scope>
    <source>
        <strain evidence="2">CBS 10737</strain>
    </source>
</reference>
<sequence length="305" mass="33696">MRLTWSAIAPGSSRPDTNIGGSITPSSQFNATASGPAISLCQDPNVVSNSGLVRVFYPYPFPAKKGNPSAYQAQSPSGGYWQHEGDGANQPTLHDYISSAERHAKVDWDNTESCKYTASEELPSSGVFKQNISNYVNSHLIKARGDLMGHYRYEAARHWKQKLHGSADWDEDWQEHLDIYAEQCQKACDSHDTVAPFKQKAASDWATLKMPPLNIEIATGMKVILDHAESNDSMGITKPWLVDAITKTTIKLNDRCEELKSLVETSSDPGTIAQYPSQVSEDYENAKIEYELVGRLAKIVGVEDV</sequence>
<evidence type="ECO:0000313" key="4">
    <source>
        <dbReference type="Proteomes" id="UP000094020"/>
    </source>
</evidence>
<dbReference type="EMBL" id="KI894008">
    <property type="protein sequence ID" value="OCF52579.1"/>
    <property type="molecule type" value="Genomic_DNA"/>
</dbReference>
<dbReference type="Proteomes" id="UP000094020">
    <property type="component" value="Chromosome 4"/>
</dbReference>
<accession>A0A1B9IAJ6</accession>
<name>A0A1B9IAJ6_9TREE</name>
<evidence type="ECO:0000313" key="2">
    <source>
        <dbReference type="EMBL" id="OCF52579.1"/>
    </source>
</evidence>
<evidence type="ECO:0000256" key="1">
    <source>
        <dbReference type="SAM" id="MobiDB-lite"/>
    </source>
</evidence>
<gene>
    <name evidence="2" type="ORF">I206_01872</name>
    <name evidence="3" type="ORF">I206_103124</name>
</gene>
<feature type="region of interest" description="Disordered" evidence="1">
    <location>
        <begin position="1"/>
        <end position="20"/>
    </location>
</feature>
<keyword evidence="4" id="KW-1185">Reference proteome</keyword>
<reference evidence="2" key="3">
    <citation type="submission" date="2016-07" db="EMBL/GenBank/DDBJ databases">
        <title>Evolution of pathogenesis and genome organization in the Tremellales.</title>
        <authorList>
            <person name="Cuomo C."/>
            <person name="Litvintseva A."/>
            <person name="Heitman J."/>
            <person name="Chen Y."/>
            <person name="Sun S."/>
            <person name="Springer D."/>
            <person name="Dromer F."/>
            <person name="Young S."/>
            <person name="Zeng Q."/>
            <person name="Chapman S."/>
            <person name="Gujja S."/>
            <person name="Saif S."/>
            <person name="Birren B."/>
        </authorList>
    </citation>
    <scope>NUCLEOTIDE SEQUENCE</scope>
    <source>
        <strain evidence="2">CBS 10737</strain>
    </source>
</reference>
<organism evidence="2">
    <name type="scientific">Kwoniella pini CBS 10737</name>
    <dbReference type="NCBI Taxonomy" id="1296096"/>
    <lineage>
        <taxon>Eukaryota</taxon>
        <taxon>Fungi</taxon>
        <taxon>Dikarya</taxon>
        <taxon>Basidiomycota</taxon>
        <taxon>Agaricomycotina</taxon>
        <taxon>Tremellomycetes</taxon>
        <taxon>Tremellales</taxon>
        <taxon>Cryptococcaceae</taxon>
        <taxon>Kwoniella</taxon>
    </lineage>
</organism>
<dbReference type="EMBL" id="CP144522">
    <property type="protein sequence ID" value="WWC69188.1"/>
    <property type="molecule type" value="Genomic_DNA"/>
</dbReference>
<reference evidence="3" key="2">
    <citation type="submission" date="2013-07" db="EMBL/GenBank/DDBJ databases">
        <authorList>
            <consortium name="The Broad Institute Genome Sequencing Platform"/>
            <person name="Cuomo C."/>
            <person name="Litvintseva A."/>
            <person name="Chen Y."/>
            <person name="Heitman J."/>
            <person name="Sun S."/>
            <person name="Springer D."/>
            <person name="Dromer F."/>
            <person name="Young S.K."/>
            <person name="Zeng Q."/>
            <person name="Gargeya S."/>
            <person name="Fitzgerald M."/>
            <person name="Abouelleil A."/>
            <person name="Alvarado L."/>
            <person name="Berlin A.M."/>
            <person name="Chapman S.B."/>
            <person name="Dewar J."/>
            <person name="Goldberg J."/>
            <person name="Griggs A."/>
            <person name="Gujja S."/>
            <person name="Hansen M."/>
            <person name="Howarth C."/>
            <person name="Imamovic A."/>
            <person name="Larimer J."/>
            <person name="McCowan C."/>
            <person name="Murphy C."/>
            <person name="Pearson M."/>
            <person name="Priest M."/>
            <person name="Roberts A."/>
            <person name="Saif S."/>
            <person name="Shea T."/>
            <person name="Sykes S."/>
            <person name="Wortman J."/>
            <person name="Nusbaum C."/>
            <person name="Birren B."/>
        </authorList>
    </citation>
    <scope>NUCLEOTIDE SEQUENCE</scope>
    <source>
        <strain evidence="3">CBS 10737</strain>
    </source>
</reference>
<dbReference type="RefSeq" id="XP_019013798.1">
    <property type="nucleotide sequence ID" value="XM_019153637.1"/>
</dbReference>
<reference evidence="3" key="4">
    <citation type="submission" date="2024-02" db="EMBL/GenBank/DDBJ databases">
        <title>Comparative genomics of Cryptococcus and Kwoniella reveals pathogenesis evolution and contrasting modes of karyotype evolution via chromosome fusion or intercentromeric recombination.</title>
        <authorList>
            <person name="Coelho M.A."/>
            <person name="David-Palma M."/>
            <person name="Shea T."/>
            <person name="Bowers K."/>
            <person name="McGinley-Smith S."/>
            <person name="Mohammad A.W."/>
            <person name="Gnirke A."/>
            <person name="Yurkov A.M."/>
            <person name="Nowrousian M."/>
            <person name="Sun S."/>
            <person name="Cuomo C.A."/>
            <person name="Heitman J."/>
        </authorList>
    </citation>
    <scope>NUCLEOTIDE SEQUENCE</scope>
    <source>
        <strain evidence="3">CBS 10737</strain>
    </source>
</reference>